<proteinExistence type="predicted"/>
<evidence type="ECO:0000313" key="1">
    <source>
        <dbReference type="EMBL" id="CUI14990.1"/>
    </source>
</evidence>
<dbReference type="VEuPathDB" id="TriTrypDB:BSAL_01890c"/>
<accession>A0A0S4KIK7</accession>
<gene>
    <name evidence="1" type="ORF">BSAL_01890c</name>
</gene>
<keyword evidence="2" id="KW-1185">Reference proteome</keyword>
<name>A0A0S4KIK7_BODSA</name>
<evidence type="ECO:0000313" key="2">
    <source>
        <dbReference type="Proteomes" id="UP000051952"/>
    </source>
</evidence>
<reference evidence="2" key="1">
    <citation type="submission" date="2015-09" db="EMBL/GenBank/DDBJ databases">
        <authorList>
            <consortium name="Pathogen Informatics"/>
        </authorList>
    </citation>
    <scope>NUCLEOTIDE SEQUENCE [LARGE SCALE GENOMIC DNA]</scope>
    <source>
        <strain evidence="2">Lake Konstanz</strain>
    </source>
</reference>
<organism evidence="1 2">
    <name type="scientific">Bodo saltans</name>
    <name type="common">Flagellated protozoan</name>
    <dbReference type="NCBI Taxonomy" id="75058"/>
    <lineage>
        <taxon>Eukaryota</taxon>
        <taxon>Discoba</taxon>
        <taxon>Euglenozoa</taxon>
        <taxon>Kinetoplastea</taxon>
        <taxon>Metakinetoplastina</taxon>
        <taxon>Eubodonida</taxon>
        <taxon>Bodonidae</taxon>
        <taxon>Bodo</taxon>
    </lineage>
</organism>
<protein>
    <submittedName>
        <fullName evidence="1">Uncharacterized protein</fullName>
    </submittedName>
</protein>
<feature type="non-terminal residue" evidence="1">
    <location>
        <position position="94"/>
    </location>
</feature>
<dbReference type="EMBL" id="CYKH01001743">
    <property type="protein sequence ID" value="CUI14990.1"/>
    <property type="molecule type" value="Genomic_DNA"/>
</dbReference>
<sequence length="94" mass="10762">MPFQDQDGVFTVVVLRIPDLTNEKGSTVATISNRLVIMFSAKYRSLLTYHRCDVDPLERLGVDWEDGLHANSNVFQLVDAVNRCVMKVFRYGLR</sequence>
<dbReference type="Proteomes" id="UP000051952">
    <property type="component" value="Unassembled WGS sequence"/>
</dbReference>
<dbReference type="AlphaFoldDB" id="A0A0S4KIK7"/>